<dbReference type="GO" id="GO:0008995">
    <property type="term" value="F:ribonuclease E activity"/>
    <property type="evidence" value="ECO:0007669"/>
    <property type="project" value="UniProtKB-EC"/>
</dbReference>
<feature type="region of interest" description="Disordered" evidence="16">
    <location>
        <begin position="503"/>
        <end position="544"/>
    </location>
</feature>
<keyword evidence="14 15" id="KW-0472">Membrane</keyword>
<evidence type="ECO:0000256" key="6">
    <source>
        <dbReference type="ARBA" id="ARBA00022694"/>
    </source>
</evidence>
<feature type="binding site" evidence="15">
    <location>
        <position position="303"/>
    </location>
    <ligand>
        <name>Mg(2+)</name>
        <dbReference type="ChEBI" id="CHEBI:18420"/>
        <note>catalytic</note>
    </ligand>
</feature>
<evidence type="ECO:0000256" key="4">
    <source>
        <dbReference type="ARBA" id="ARBA00022519"/>
    </source>
</evidence>
<comment type="function">
    <text evidence="15">Endoribonuclease that plays a central role in RNA processing and decay. Required for the maturation of 5S and 16S rRNAs and the majority of tRNAs. Also involved in the degradation of most mRNAs.</text>
</comment>
<feature type="region of interest" description="Disordered" evidence="16">
    <location>
        <begin position="560"/>
        <end position="1004"/>
    </location>
</feature>
<feature type="compositionally biased region" description="Low complexity" evidence="16">
    <location>
        <begin position="875"/>
        <end position="885"/>
    </location>
</feature>
<dbReference type="NCBIfam" id="NF008074">
    <property type="entry name" value="PRK10811.1"/>
    <property type="match status" value="1"/>
</dbReference>
<keyword evidence="15" id="KW-0820">tRNA-binding</keyword>
<keyword evidence="7 15" id="KW-0540">Nuclease</keyword>
<dbReference type="Pfam" id="PF10150">
    <property type="entry name" value="RNase_E_G"/>
    <property type="match status" value="1"/>
</dbReference>
<dbReference type="PANTHER" id="PTHR30001:SF1">
    <property type="entry name" value="RIBONUCLEASE E_G-LIKE PROTEIN, CHLOROPLASTIC"/>
    <property type="match status" value="1"/>
</dbReference>
<feature type="domain" description="S1 motif" evidence="17">
    <location>
        <begin position="39"/>
        <end position="120"/>
    </location>
</feature>
<organism evidence="18 19">
    <name type="scientific">Gilvimarinus algae</name>
    <dbReference type="NCBI Taxonomy" id="3058037"/>
    <lineage>
        <taxon>Bacteria</taxon>
        <taxon>Pseudomonadati</taxon>
        <taxon>Pseudomonadota</taxon>
        <taxon>Gammaproteobacteria</taxon>
        <taxon>Cellvibrionales</taxon>
        <taxon>Cellvibrionaceae</taxon>
        <taxon>Gilvimarinus</taxon>
    </lineage>
</organism>
<evidence type="ECO:0000256" key="16">
    <source>
        <dbReference type="SAM" id="MobiDB-lite"/>
    </source>
</evidence>
<evidence type="ECO:0000256" key="9">
    <source>
        <dbReference type="ARBA" id="ARBA00022730"/>
    </source>
</evidence>
<dbReference type="InterPro" id="IPR019307">
    <property type="entry name" value="RNA-bd_AU-1/RNase_E/G"/>
</dbReference>
<dbReference type="PANTHER" id="PTHR30001">
    <property type="entry name" value="RIBONUCLEASE"/>
    <property type="match status" value="1"/>
</dbReference>
<evidence type="ECO:0000256" key="10">
    <source>
        <dbReference type="ARBA" id="ARBA00022759"/>
    </source>
</evidence>
<dbReference type="RefSeq" id="WP_302712455.1">
    <property type="nucleotide sequence ID" value="NZ_JAULRT010000052.1"/>
</dbReference>
<dbReference type="Pfam" id="PF20833">
    <property type="entry name" value="RNase_E_G_Thio"/>
    <property type="match status" value="1"/>
</dbReference>
<accession>A0ABT8TEA9</accession>
<dbReference type="HAMAP" id="MF_00970">
    <property type="entry name" value="RNase_E"/>
    <property type="match status" value="1"/>
</dbReference>
<feature type="compositionally biased region" description="Low complexity" evidence="16">
    <location>
        <begin position="785"/>
        <end position="795"/>
    </location>
</feature>
<protein>
    <recommendedName>
        <fullName evidence="15">Ribonuclease E</fullName>
        <shortName evidence="15">RNase E</shortName>
        <ecNumber evidence="15">3.1.26.12</ecNumber>
    </recommendedName>
</protein>
<feature type="compositionally biased region" description="Basic residues" evidence="16">
    <location>
        <begin position="638"/>
        <end position="649"/>
    </location>
</feature>
<dbReference type="InterPro" id="IPR004659">
    <property type="entry name" value="RNase_E/G"/>
</dbReference>
<evidence type="ECO:0000256" key="12">
    <source>
        <dbReference type="ARBA" id="ARBA00022842"/>
    </source>
</evidence>
<evidence type="ECO:0000256" key="14">
    <source>
        <dbReference type="ARBA" id="ARBA00023136"/>
    </source>
</evidence>
<feature type="binding site" evidence="15">
    <location>
        <position position="346"/>
    </location>
    <ligand>
        <name>Mg(2+)</name>
        <dbReference type="ChEBI" id="CHEBI:18420"/>
        <note>catalytic</note>
    </ligand>
</feature>
<evidence type="ECO:0000256" key="1">
    <source>
        <dbReference type="ARBA" id="ARBA00005663"/>
    </source>
</evidence>
<dbReference type="Gene3D" id="2.40.50.140">
    <property type="entry name" value="Nucleic acid-binding proteins"/>
    <property type="match status" value="1"/>
</dbReference>
<evidence type="ECO:0000256" key="3">
    <source>
        <dbReference type="ARBA" id="ARBA00022490"/>
    </source>
</evidence>
<evidence type="ECO:0000259" key="17">
    <source>
        <dbReference type="PROSITE" id="PS50126"/>
    </source>
</evidence>
<comment type="cofactor">
    <cofactor evidence="15">
        <name>Mg(2+)</name>
        <dbReference type="ChEBI" id="CHEBI:18420"/>
    </cofactor>
    <text evidence="15">Binds 1 Mg(2+) ion per subunit.</text>
</comment>
<comment type="caution">
    <text evidence="18">The sequence shown here is derived from an EMBL/GenBank/DDBJ whole genome shotgun (WGS) entry which is preliminary data.</text>
</comment>
<evidence type="ECO:0000256" key="11">
    <source>
        <dbReference type="ARBA" id="ARBA00022801"/>
    </source>
</evidence>
<evidence type="ECO:0000256" key="15">
    <source>
        <dbReference type="HAMAP-Rule" id="MF_00970"/>
    </source>
</evidence>
<dbReference type="InterPro" id="IPR003029">
    <property type="entry name" value="S1_domain"/>
</dbReference>
<comment type="catalytic activity">
    <reaction evidence="15">
        <text>Endonucleolytic cleavage of single-stranded RNA in A- and U-rich regions.</text>
        <dbReference type="EC" id="3.1.26.12"/>
    </reaction>
</comment>
<dbReference type="InterPro" id="IPR012340">
    <property type="entry name" value="NA-bd_OB-fold"/>
</dbReference>
<evidence type="ECO:0000256" key="13">
    <source>
        <dbReference type="ARBA" id="ARBA00022884"/>
    </source>
</evidence>
<dbReference type="PROSITE" id="PS50126">
    <property type="entry name" value="S1"/>
    <property type="match status" value="1"/>
</dbReference>
<evidence type="ECO:0000313" key="18">
    <source>
        <dbReference type="EMBL" id="MDO3382290.1"/>
    </source>
</evidence>
<dbReference type="Pfam" id="PF00575">
    <property type="entry name" value="S1"/>
    <property type="match status" value="1"/>
</dbReference>
<dbReference type="CDD" id="cd04453">
    <property type="entry name" value="S1_RNase_E"/>
    <property type="match status" value="1"/>
</dbReference>
<keyword evidence="9 15" id="KW-0699">rRNA-binding</keyword>
<feature type="compositionally biased region" description="Low complexity" evidence="16">
    <location>
        <begin position="527"/>
        <end position="541"/>
    </location>
</feature>
<gene>
    <name evidence="15 18" type="primary">rne</name>
    <name evidence="18" type="ORF">QWI16_08885</name>
</gene>
<evidence type="ECO:0000256" key="8">
    <source>
        <dbReference type="ARBA" id="ARBA00022723"/>
    </source>
</evidence>
<evidence type="ECO:0000313" key="19">
    <source>
        <dbReference type="Proteomes" id="UP001168380"/>
    </source>
</evidence>
<keyword evidence="19" id="KW-1185">Reference proteome</keyword>
<evidence type="ECO:0000256" key="7">
    <source>
        <dbReference type="ARBA" id="ARBA00022722"/>
    </source>
</evidence>
<dbReference type="Gene3D" id="3.40.1260.20">
    <property type="entry name" value="Ribonuclease E, catalytic domain"/>
    <property type="match status" value="1"/>
</dbReference>
<comment type="similarity">
    <text evidence="15">Belongs to the RNase E/G family. RNase E subfamily.</text>
</comment>
<dbReference type="InterPro" id="IPR048583">
    <property type="entry name" value="RNase_E_G_thioredoxin-like"/>
</dbReference>
<keyword evidence="11 15" id="KW-0378">Hydrolase</keyword>
<dbReference type="SMART" id="SM00316">
    <property type="entry name" value="S1"/>
    <property type="match status" value="1"/>
</dbReference>
<feature type="binding site" evidence="15">
    <location>
        <position position="404"/>
    </location>
    <ligand>
        <name>Zn(2+)</name>
        <dbReference type="ChEBI" id="CHEBI:29105"/>
        <note>ligand shared between dimeric partners</note>
    </ligand>
</feature>
<comment type="cofactor">
    <cofactor evidence="15">
        <name>Zn(2+)</name>
        <dbReference type="ChEBI" id="CHEBI:29105"/>
    </cofactor>
    <text evidence="15">Binds 2 Zn(2+) ions per homotetramer.</text>
</comment>
<feature type="region of interest" description="Required for zinc-mediated homotetramerization and catalytic activity" evidence="15">
    <location>
        <begin position="404"/>
        <end position="407"/>
    </location>
</feature>
<sequence length="1004" mass="111378">MKRMLINATQPEELRVALVDGQWLYDLDIENRNREQKKANIYKGRITRVEPSLEAAFVDYGAERHGFLPLKEISREYFSKSSGDSDGRVKIKEVVKEGTEVIVQVDKEERGNKGAALTTFISLAGRYLVLMPNNPRAGGISRRIEGEDRAELRDALSKITIPNGMGIIIRTAGVGRSAEELQWDLNYLLQLWESIDQGAKSCKAPTFLFQESNVIIRAIRDYLRQDIGEVIVDNKESFELASGFIRQVMPNFGSKVKLYQDDIPLFNRYQIESQIETAFQREVKLPSGGSIVIDVTEALVSIDINSSRATKGGDIEETALQTNLEAADEIARQLRLRDMGGLVVIDFIDMQATRNQREVENRIRDALAMDRARVQIGRISRFGLLEMSRQRLRPSLGEVHSKVCPRCNGQGTIRGTRSLALSILRLVEEEAQKERSAEIRAIAPTSVATYLLNEKRKTIFNIEQRNNTRVVVVPNAEMMTPHFEVQRLRDDDEGTLETSYKIVASDDHSEQEQVTDEAPINIPRPLVQPTAPTEQAPAPVEKPTPGVIARLISWLQGLFESEEETPKDKRNKPKPNQRNRRGKPQNRGRKGGGSSDERDSKPAKGGKDAKGRGKPRDAQDKENDENQNNAERGDNRSGRGRRGRSRGRNRNRDEQRQQSDAQQGQVAAEVTPAPEDSQQADSNEQRPPKRPSGRRRGNQRRRRRSDTAEEQNLNDQVNQAIDAQQDAGQDQENVGDSQPDVRSKRAANNSNQDRPEGAERADKRRPNRREDEAGSDRADEPYKNAAPAAEASGVAVNDAAEQSLEENPKDSVDASAKAVKADTTATTEASPSTQPVEAPPEELAVATDAPAQAEVVSEEAPAVSINDDKTPPAQPSESAEAEAAPKTPLAEQTEEQKEAQQEAQDTPAVIEQSDAQDKPEAGLTIADKNGDRKPVAAYTRATNDPRVSPRPVQQVRILTETRSRPLPRALDTSQPARVAHNPRPLARPVNDPRVAKSSASEQSQ</sequence>
<keyword evidence="13 15" id="KW-0694">RNA-binding</keyword>
<keyword evidence="10 15" id="KW-0255">Endonuclease</keyword>
<dbReference type="NCBIfam" id="TIGR00757">
    <property type="entry name" value="RNaseEG"/>
    <property type="match status" value="1"/>
</dbReference>
<proteinExistence type="inferred from homology"/>
<evidence type="ECO:0000256" key="2">
    <source>
        <dbReference type="ARBA" id="ARBA00022475"/>
    </source>
</evidence>
<dbReference type="SUPFAM" id="SSF50249">
    <property type="entry name" value="Nucleic acid-binding proteins"/>
    <property type="match status" value="1"/>
</dbReference>
<feature type="compositionally biased region" description="Basic residues" evidence="16">
    <location>
        <begin position="569"/>
        <end position="590"/>
    </location>
</feature>
<feature type="compositionally biased region" description="Basic and acidic residues" evidence="16">
    <location>
        <begin position="753"/>
        <end position="782"/>
    </location>
</feature>
<name>A0ABT8TEA9_9GAMM</name>
<dbReference type="EMBL" id="JAULRT010000052">
    <property type="protein sequence ID" value="MDO3382290.1"/>
    <property type="molecule type" value="Genomic_DNA"/>
</dbReference>
<reference evidence="18" key="1">
    <citation type="submission" date="2023-07" db="EMBL/GenBank/DDBJ databases">
        <title>Gilvimarinus algae sp. nov., isolated from the surface of Kelp.</title>
        <authorList>
            <person name="Sun Y.Y."/>
            <person name="Gong Y."/>
            <person name="Du Z.J."/>
        </authorList>
    </citation>
    <scope>NUCLEOTIDE SEQUENCE</scope>
    <source>
        <strain evidence="18">SDUM040014</strain>
    </source>
</reference>
<keyword evidence="4 15" id="KW-0997">Cell inner membrane</keyword>
<keyword evidence="8 15" id="KW-0479">Metal-binding</keyword>
<comment type="subunit">
    <text evidence="15">Component of the RNA degradosome, which is a multiprotein complex involved in RNA processing and mRNA degradation. Within the RNA degradosome, RNase E assembles into a homotetramer formed by a dimer of dimers.</text>
</comment>
<dbReference type="InterPro" id="IPR028878">
    <property type="entry name" value="RNase_E"/>
</dbReference>
<feature type="compositionally biased region" description="Basic residues" evidence="16">
    <location>
        <begin position="688"/>
        <end position="704"/>
    </location>
</feature>
<evidence type="ECO:0000256" key="5">
    <source>
        <dbReference type="ARBA" id="ARBA00022552"/>
    </source>
</evidence>
<feature type="compositionally biased region" description="Low complexity" evidence="16">
    <location>
        <begin position="719"/>
        <end position="731"/>
    </location>
</feature>
<feature type="compositionally biased region" description="Basic and acidic residues" evidence="16">
    <location>
        <begin position="595"/>
        <end position="621"/>
    </location>
</feature>
<dbReference type="EC" id="3.1.26.12" evidence="15"/>
<dbReference type="Proteomes" id="UP001168380">
    <property type="component" value="Unassembled WGS sequence"/>
</dbReference>
<keyword evidence="12 15" id="KW-0460">Magnesium</keyword>
<keyword evidence="6 15" id="KW-0819">tRNA processing</keyword>
<keyword evidence="2 15" id="KW-1003">Cell membrane</keyword>
<comment type="similarity">
    <text evidence="1">Belongs to the RNase E/G family. RNase G subfamily.</text>
</comment>
<keyword evidence="3 15" id="KW-0963">Cytoplasm</keyword>
<keyword evidence="15" id="KW-0862">Zinc</keyword>
<comment type="subcellular location">
    <subcellularLocation>
        <location evidence="15">Cytoplasm</location>
    </subcellularLocation>
    <subcellularLocation>
        <location evidence="15">Cell inner membrane</location>
        <topology evidence="15">Peripheral membrane protein</topology>
        <orientation evidence="15">Cytoplasmic side</orientation>
    </subcellularLocation>
</comment>
<feature type="binding site" evidence="15">
    <location>
        <position position="407"/>
    </location>
    <ligand>
        <name>Zn(2+)</name>
        <dbReference type="ChEBI" id="CHEBI:29105"/>
        <note>ligand shared between dimeric partners</note>
    </ligand>
</feature>
<feature type="compositionally biased region" description="Low complexity" evidence="16">
    <location>
        <begin position="813"/>
        <end position="827"/>
    </location>
</feature>
<keyword evidence="5 15" id="KW-0698">rRNA processing</keyword>